<dbReference type="Gene3D" id="1.25.40.10">
    <property type="entry name" value="Tetratricopeptide repeat domain"/>
    <property type="match status" value="2"/>
</dbReference>
<dbReference type="InterPro" id="IPR011990">
    <property type="entry name" value="TPR-like_helical_dom_sf"/>
</dbReference>
<feature type="repeat" description="TPR" evidence="3">
    <location>
        <begin position="189"/>
        <end position="222"/>
    </location>
</feature>
<evidence type="ECO:0000313" key="4">
    <source>
        <dbReference type="EMBL" id="CAD9683466.1"/>
    </source>
</evidence>
<sequence>MRNTKRINDDDPSNDTVRLLEKLAMTNLKLMHFETAEKFYSEALDMADQLFKFDTEIGSVTEEDALYNIASIHFKKGNLNTAKETLANIIRKSKKNGPNIDPKIHNLIGMIYFSEERYYEARIYFDKAFKGTKNVENFPNRQKIHILYNLGNASNQITYFDDALDYFNWAVEEVDNSNFGAFDKKIEHIRLYTKIGHSHFNLGNLGQAYEYYTKAYILDENLFKGEKRETVMELRRYIGVTRSHQGQFDDALFIFDEILYSHKSVDWPDGIIVGKVLLDMSEIYYVCGSTHLSQEHQFKLAISCCKRAFDIFSHSKLREDHPCVQQGNVLKTLIRQEFPEV</sequence>
<dbReference type="InterPro" id="IPR019734">
    <property type="entry name" value="TPR_rpt"/>
</dbReference>
<dbReference type="PROSITE" id="PS50005">
    <property type="entry name" value="TPR"/>
    <property type="match status" value="1"/>
</dbReference>
<keyword evidence="1" id="KW-0677">Repeat</keyword>
<evidence type="ECO:0000256" key="3">
    <source>
        <dbReference type="PROSITE-ProRule" id="PRU00339"/>
    </source>
</evidence>
<organism evidence="4">
    <name type="scientific">Eucampia antarctica</name>
    <dbReference type="NCBI Taxonomy" id="49252"/>
    <lineage>
        <taxon>Eukaryota</taxon>
        <taxon>Sar</taxon>
        <taxon>Stramenopiles</taxon>
        <taxon>Ochrophyta</taxon>
        <taxon>Bacillariophyta</taxon>
        <taxon>Mediophyceae</taxon>
        <taxon>Biddulphiophycidae</taxon>
        <taxon>Hemiaulales</taxon>
        <taxon>Hemiaulaceae</taxon>
        <taxon>Eucampia</taxon>
    </lineage>
</organism>
<dbReference type="SMART" id="SM00028">
    <property type="entry name" value="TPR"/>
    <property type="match status" value="7"/>
</dbReference>
<proteinExistence type="predicted"/>
<dbReference type="AlphaFoldDB" id="A0A7S2RXW3"/>
<evidence type="ECO:0000256" key="1">
    <source>
        <dbReference type="ARBA" id="ARBA00022737"/>
    </source>
</evidence>
<name>A0A7S2RXW3_9STRA</name>
<accession>A0A7S2RXW3</accession>
<dbReference type="Pfam" id="PF13174">
    <property type="entry name" value="TPR_6"/>
    <property type="match status" value="1"/>
</dbReference>
<dbReference type="Pfam" id="PF13181">
    <property type="entry name" value="TPR_8"/>
    <property type="match status" value="2"/>
</dbReference>
<dbReference type="PANTHER" id="PTHR45641">
    <property type="entry name" value="TETRATRICOPEPTIDE REPEAT PROTEIN (AFU_ORTHOLOGUE AFUA_6G03870)"/>
    <property type="match status" value="1"/>
</dbReference>
<evidence type="ECO:0000256" key="2">
    <source>
        <dbReference type="ARBA" id="ARBA00022803"/>
    </source>
</evidence>
<keyword evidence="2 3" id="KW-0802">TPR repeat</keyword>
<evidence type="ECO:0008006" key="5">
    <source>
        <dbReference type="Google" id="ProtNLM"/>
    </source>
</evidence>
<reference evidence="4" key="1">
    <citation type="submission" date="2021-01" db="EMBL/GenBank/DDBJ databases">
        <authorList>
            <person name="Corre E."/>
            <person name="Pelletier E."/>
            <person name="Niang G."/>
            <person name="Scheremetjew M."/>
            <person name="Finn R."/>
            <person name="Kale V."/>
            <person name="Holt S."/>
            <person name="Cochrane G."/>
            <person name="Meng A."/>
            <person name="Brown T."/>
            <person name="Cohen L."/>
        </authorList>
    </citation>
    <scope>NUCLEOTIDE SEQUENCE</scope>
    <source>
        <strain evidence="4">CCMP1452</strain>
    </source>
</reference>
<protein>
    <recommendedName>
        <fullName evidence="5">MalT-like TPR region domain-containing protein</fullName>
    </recommendedName>
</protein>
<dbReference type="EMBL" id="HBHI01020197">
    <property type="protein sequence ID" value="CAD9683466.1"/>
    <property type="molecule type" value="Transcribed_RNA"/>
</dbReference>
<dbReference type="SUPFAM" id="SSF48452">
    <property type="entry name" value="TPR-like"/>
    <property type="match status" value="1"/>
</dbReference>
<gene>
    <name evidence="4" type="ORF">EANT1437_LOCUS10328</name>
</gene>